<dbReference type="PIRSF" id="PIRSF006102">
    <property type="entry name" value="NQR_DE"/>
    <property type="match status" value="1"/>
</dbReference>
<evidence type="ECO:0000313" key="12">
    <source>
        <dbReference type="Proteomes" id="UP000030103"/>
    </source>
</evidence>
<dbReference type="EC" id="7.-.-.-" evidence="8"/>
<evidence type="ECO:0000313" key="11">
    <source>
        <dbReference type="EMBL" id="SUB88966.1"/>
    </source>
</evidence>
<feature type="transmembrane region" description="Helical" evidence="8">
    <location>
        <begin position="165"/>
        <end position="190"/>
    </location>
</feature>
<keyword evidence="6 8" id="KW-1133">Transmembrane helix</keyword>
<dbReference type="GO" id="GO:0022900">
    <property type="term" value="P:electron transport chain"/>
    <property type="evidence" value="ECO:0007669"/>
    <property type="project" value="UniProtKB-UniRule"/>
</dbReference>
<accession>A0A0A2EDV1</accession>
<dbReference type="Proteomes" id="UP000030103">
    <property type="component" value="Unassembled WGS sequence"/>
</dbReference>
<dbReference type="PANTHER" id="PTHR30335:SF0">
    <property type="entry name" value="ION-TRANSLOCATING OXIDOREDUCTASE COMPLEX SUBUNIT A"/>
    <property type="match status" value="1"/>
</dbReference>
<keyword evidence="3 8" id="KW-0812">Transmembrane</keyword>
<dbReference type="EMBL" id="UGTI01000001">
    <property type="protein sequence ID" value="SUB77837.1"/>
    <property type="molecule type" value="Genomic_DNA"/>
</dbReference>
<keyword evidence="5 8" id="KW-0249">Electron transport</keyword>
<dbReference type="OrthoDB" id="9803631at2"/>
<feature type="transmembrane region" description="Helical" evidence="8">
    <location>
        <begin position="129"/>
        <end position="153"/>
    </location>
</feature>
<dbReference type="STRING" id="28115.HQ47_01520"/>
<comment type="subunit">
    <text evidence="8">The complex is composed of six subunits: RnfA, RnfB, RnfC, RnfD, RnfE and RnfG.</text>
</comment>
<comment type="function">
    <text evidence="8">Part of a membrane-bound complex that couples electron transfer with translocation of ions across the membrane.</text>
</comment>
<evidence type="ECO:0000256" key="3">
    <source>
        <dbReference type="ARBA" id="ARBA00022692"/>
    </source>
</evidence>
<dbReference type="GO" id="GO:0005886">
    <property type="term" value="C:plasma membrane"/>
    <property type="evidence" value="ECO:0007669"/>
    <property type="project" value="UniProtKB-SubCell"/>
</dbReference>
<keyword evidence="2 8" id="KW-0813">Transport</keyword>
<evidence type="ECO:0000313" key="10">
    <source>
        <dbReference type="EMBL" id="SUB77837.1"/>
    </source>
</evidence>
<feature type="transmembrane region" description="Helical" evidence="8">
    <location>
        <begin position="98"/>
        <end position="123"/>
    </location>
</feature>
<dbReference type="PANTHER" id="PTHR30335">
    <property type="entry name" value="INTEGRAL MEMBRANE PROTEIN OF SOXR-REDUCING COMPLEX"/>
    <property type="match status" value="1"/>
</dbReference>
<dbReference type="HAMAP" id="MF_00459">
    <property type="entry name" value="RsxA_RnfA"/>
    <property type="match status" value="1"/>
</dbReference>
<name>A0A0A2EDV1_9PORP</name>
<evidence type="ECO:0000256" key="6">
    <source>
        <dbReference type="ARBA" id="ARBA00022989"/>
    </source>
</evidence>
<feature type="transmembrane region" description="Helical" evidence="8">
    <location>
        <begin position="40"/>
        <end position="58"/>
    </location>
</feature>
<dbReference type="NCBIfam" id="TIGR01943">
    <property type="entry name" value="rnfA"/>
    <property type="match status" value="1"/>
</dbReference>
<dbReference type="GO" id="GO:0012505">
    <property type="term" value="C:endomembrane system"/>
    <property type="evidence" value="ECO:0007669"/>
    <property type="project" value="UniProtKB-SubCell"/>
</dbReference>
<proteinExistence type="inferred from homology"/>
<dbReference type="RefSeq" id="WP_018360539.1">
    <property type="nucleotide sequence ID" value="NZ_JASBZX010000002.1"/>
</dbReference>
<dbReference type="Proteomes" id="UP000254156">
    <property type="component" value="Unassembled WGS sequence"/>
</dbReference>
<reference evidence="13 14" key="2">
    <citation type="submission" date="2018-06" db="EMBL/GenBank/DDBJ databases">
        <authorList>
            <consortium name="Pathogen Informatics"/>
            <person name="Doyle S."/>
        </authorList>
    </citation>
    <scope>NUCLEOTIDE SEQUENCE [LARGE SCALE GENOMIC DNA]</scope>
    <source>
        <strain evidence="11 13">NCTC11632</strain>
        <strain evidence="10 14">NCTC13100</strain>
    </source>
</reference>
<dbReference type="eggNOG" id="COG4657">
    <property type="taxonomic scope" value="Bacteria"/>
</dbReference>
<dbReference type="InterPro" id="IPR003667">
    <property type="entry name" value="NqrDE/RnfAE"/>
</dbReference>
<reference evidence="9 12" key="1">
    <citation type="submission" date="2014-09" db="EMBL/GenBank/DDBJ databases">
        <title>Draft Genome Sequence of Porphyromonas macacae COT-192_OH2859.</title>
        <authorList>
            <person name="Wallis C."/>
            <person name="Deusch O."/>
            <person name="O'Flynn C."/>
            <person name="Davis I."/>
            <person name="Horsfall A."/>
            <person name="Kirkwood N."/>
            <person name="Harris S."/>
            <person name="Eisen J.A."/>
            <person name="Coil D.A."/>
            <person name="Darling A.E."/>
            <person name="Jospin G."/>
            <person name="Alexiev A."/>
        </authorList>
    </citation>
    <scope>NUCLEOTIDE SEQUENCE [LARGE SCALE GENOMIC DNA]</scope>
    <source>
        <strain evidence="12">COT-192 OH2859</strain>
        <strain evidence="9">COT-192_OH2859</strain>
    </source>
</reference>
<evidence type="ECO:0000256" key="2">
    <source>
        <dbReference type="ARBA" id="ARBA00022448"/>
    </source>
</evidence>
<comment type="subcellular location">
    <subcellularLocation>
        <location evidence="8">Cell membrane</location>
        <topology evidence="8">Multi-pass membrane protein</topology>
    </subcellularLocation>
    <subcellularLocation>
        <location evidence="1">Endomembrane system</location>
        <topology evidence="1">Multi-pass membrane protein</topology>
    </subcellularLocation>
</comment>
<dbReference type="AlphaFoldDB" id="A0A0A2EDV1"/>
<evidence type="ECO:0000256" key="1">
    <source>
        <dbReference type="ARBA" id="ARBA00004127"/>
    </source>
</evidence>
<protein>
    <recommendedName>
        <fullName evidence="8">Ion-translocating oxidoreductase complex subunit A</fullName>
        <ecNumber evidence="8">7.-.-.-</ecNumber>
    </recommendedName>
    <alternativeName>
        <fullName evidence="8">Rnf electron transport complex subunit A</fullName>
    </alternativeName>
</protein>
<sequence>MYYLIIFISAVFVNNVVLAQFLGICPFLGVSKKVDTSMGMGAAVTFVMAIATIVTFLIQKYVLDPNNLGYLQTIAFILVIAALVQMVEIILKKVSPSLYQALGVFLPLITTNCAVLGVAILVIQKDFNFLQSLVYAVSTAIGFTLAMVVFAGIREQLAKTSLPKAMQGIPAAMICAGILAMAFMGFSGIVRL</sequence>
<evidence type="ECO:0000256" key="5">
    <source>
        <dbReference type="ARBA" id="ARBA00022982"/>
    </source>
</evidence>
<dbReference type="InterPro" id="IPR050133">
    <property type="entry name" value="NqrDE/RnfAE_oxidrdctase"/>
</dbReference>
<organism evidence="9 12">
    <name type="scientific">Porphyromonas macacae</name>
    <dbReference type="NCBI Taxonomy" id="28115"/>
    <lineage>
        <taxon>Bacteria</taxon>
        <taxon>Pseudomonadati</taxon>
        <taxon>Bacteroidota</taxon>
        <taxon>Bacteroidia</taxon>
        <taxon>Bacteroidales</taxon>
        <taxon>Porphyromonadaceae</taxon>
        <taxon>Porphyromonas</taxon>
    </lineage>
</organism>
<keyword evidence="4 8" id="KW-1278">Translocase</keyword>
<evidence type="ECO:0000256" key="7">
    <source>
        <dbReference type="ARBA" id="ARBA00023136"/>
    </source>
</evidence>
<dbReference type="InterPro" id="IPR011293">
    <property type="entry name" value="Ion_transpt_RnfA/RsxA"/>
</dbReference>
<feature type="transmembrane region" description="Helical" evidence="8">
    <location>
        <begin position="6"/>
        <end position="28"/>
    </location>
</feature>
<dbReference type="EMBL" id="JRFA01000004">
    <property type="protein sequence ID" value="KGN75645.1"/>
    <property type="molecule type" value="Genomic_DNA"/>
</dbReference>
<dbReference type="NCBIfam" id="NF003481">
    <property type="entry name" value="PRK05151.1"/>
    <property type="match status" value="1"/>
</dbReference>
<dbReference type="EMBL" id="UGTF01000002">
    <property type="protein sequence ID" value="SUB88966.1"/>
    <property type="molecule type" value="Genomic_DNA"/>
</dbReference>
<evidence type="ECO:0000256" key="4">
    <source>
        <dbReference type="ARBA" id="ARBA00022967"/>
    </source>
</evidence>
<evidence type="ECO:0000313" key="13">
    <source>
        <dbReference type="Proteomes" id="UP000254156"/>
    </source>
</evidence>
<keyword evidence="7 8" id="KW-0472">Membrane</keyword>
<dbReference type="Proteomes" id="UP000254263">
    <property type="component" value="Unassembled WGS sequence"/>
</dbReference>
<keyword evidence="12" id="KW-1185">Reference proteome</keyword>
<evidence type="ECO:0000313" key="9">
    <source>
        <dbReference type="EMBL" id="KGN75645.1"/>
    </source>
</evidence>
<evidence type="ECO:0000256" key="8">
    <source>
        <dbReference type="HAMAP-Rule" id="MF_00459"/>
    </source>
</evidence>
<dbReference type="Pfam" id="PF02508">
    <property type="entry name" value="Rnf-Nqr"/>
    <property type="match status" value="1"/>
</dbReference>
<evidence type="ECO:0000313" key="14">
    <source>
        <dbReference type="Proteomes" id="UP000254263"/>
    </source>
</evidence>
<comment type="similarity">
    <text evidence="8">Belongs to the NqrDE/RnfAE family.</text>
</comment>
<feature type="transmembrane region" description="Helical" evidence="8">
    <location>
        <begin position="70"/>
        <end position="91"/>
    </location>
</feature>
<gene>
    <name evidence="8 10" type="primary">rnfA</name>
    <name evidence="9" type="ORF">HQ47_01520</name>
    <name evidence="11" type="ORF">NCTC11632_01055</name>
    <name evidence="10" type="ORF">NCTC13100_00980</name>
</gene>
<keyword evidence="8" id="KW-1003">Cell membrane</keyword>